<accession>A0A9X3LR04</accession>
<dbReference type="EMBL" id="JAKMUT010000018">
    <property type="protein sequence ID" value="MCZ9290513.1"/>
    <property type="molecule type" value="Genomic_DNA"/>
</dbReference>
<keyword evidence="2" id="KW-1185">Reference proteome</keyword>
<comment type="caution">
    <text evidence="1">The sequence shown here is derived from an EMBL/GenBank/DDBJ whole genome shotgun (WGS) entry which is preliminary data.</text>
</comment>
<proteinExistence type="predicted"/>
<organism evidence="1 2">
    <name type="scientific">Corynebacterium evansiae</name>
    <dbReference type="NCBI Taxonomy" id="2913499"/>
    <lineage>
        <taxon>Bacteria</taxon>
        <taxon>Bacillati</taxon>
        <taxon>Actinomycetota</taxon>
        <taxon>Actinomycetes</taxon>
        <taxon>Mycobacteriales</taxon>
        <taxon>Corynebacteriaceae</taxon>
        <taxon>Corynebacterium</taxon>
    </lineage>
</organism>
<reference evidence="1" key="1">
    <citation type="submission" date="2022-02" db="EMBL/GenBank/DDBJ databases">
        <title>Corynebacterium sp. from urogenital microbiome.</title>
        <authorList>
            <person name="Cappelli E.A."/>
            <person name="Ribeiro T.G."/>
            <person name="Peixe L."/>
        </authorList>
    </citation>
    <scope>NUCLEOTIDE SEQUENCE</scope>
    <source>
        <strain evidence="1">C8Ua_174</strain>
    </source>
</reference>
<dbReference type="RefSeq" id="WP_034966322.1">
    <property type="nucleotide sequence ID" value="NZ_JAKMUT010000018.1"/>
</dbReference>
<dbReference type="Proteomes" id="UP001146469">
    <property type="component" value="Unassembled WGS sequence"/>
</dbReference>
<name>A0A9X3LR04_9CORY</name>
<evidence type="ECO:0000313" key="1">
    <source>
        <dbReference type="EMBL" id="MCZ9290513.1"/>
    </source>
</evidence>
<gene>
    <name evidence="1" type="ORF">L8V00_09930</name>
</gene>
<sequence length="232" mass="26586">MNSNENLTINLDKWFSPARMSTYAHHPDPESLYLWNTRVTKAFLEDLQHVEVLLRNCVDAAVAPRYGPRWYTHPAIPFEKPAERAIKKAERRACTRREQAPPPGRVIAELSFDFWAYLFTKTYASTLWPLVRKDLVGTQAPATGGSKPDVLVPSLDEFRSEVGVVYNLRNRCAHHEPIIKKDLQDENDNLDRAQQAIEKLSTWIDPSAAEWIVANSRLPEVRDDRPSPKVWG</sequence>
<dbReference type="AlphaFoldDB" id="A0A9X3LR04"/>
<dbReference type="GeneID" id="301813867"/>
<protein>
    <submittedName>
        <fullName evidence="1">Abi family protein</fullName>
    </submittedName>
</protein>
<evidence type="ECO:0000313" key="2">
    <source>
        <dbReference type="Proteomes" id="UP001146469"/>
    </source>
</evidence>